<dbReference type="Pfam" id="PF00078">
    <property type="entry name" value="RVT_1"/>
    <property type="match status" value="1"/>
</dbReference>
<name>A0ABY6LLT6_9ARAC</name>
<dbReference type="InterPro" id="IPR043128">
    <property type="entry name" value="Rev_trsase/Diguanyl_cyclase"/>
</dbReference>
<dbReference type="InterPro" id="IPR050951">
    <property type="entry name" value="Retrovirus_Pol_polyprotein"/>
</dbReference>
<evidence type="ECO:0000313" key="2">
    <source>
        <dbReference type="EMBL" id="UYV80675.1"/>
    </source>
</evidence>
<dbReference type="InterPro" id="IPR000477">
    <property type="entry name" value="RT_dom"/>
</dbReference>
<dbReference type="PANTHER" id="PTHR37984:SF5">
    <property type="entry name" value="PROTEIN NYNRIN-LIKE"/>
    <property type="match status" value="1"/>
</dbReference>
<dbReference type="SUPFAM" id="SSF56672">
    <property type="entry name" value="DNA/RNA polymerases"/>
    <property type="match status" value="1"/>
</dbReference>
<evidence type="ECO:0000259" key="1">
    <source>
        <dbReference type="PROSITE" id="PS50878"/>
    </source>
</evidence>
<protein>
    <submittedName>
        <fullName evidence="2">K02A2.6-like</fullName>
    </submittedName>
</protein>
<dbReference type="PROSITE" id="PS50878">
    <property type="entry name" value="RT_POL"/>
    <property type="match status" value="1"/>
</dbReference>
<dbReference type="PANTHER" id="PTHR37984">
    <property type="entry name" value="PROTEIN CBG26694"/>
    <property type="match status" value="1"/>
</dbReference>
<organism evidence="2 3">
    <name type="scientific">Cordylochernes scorpioides</name>
    <dbReference type="NCBI Taxonomy" id="51811"/>
    <lineage>
        <taxon>Eukaryota</taxon>
        <taxon>Metazoa</taxon>
        <taxon>Ecdysozoa</taxon>
        <taxon>Arthropoda</taxon>
        <taxon>Chelicerata</taxon>
        <taxon>Arachnida</taxon>
        <taxon>Pseudoscorpiones</taxon>
        <taxon>Cheliferoidea</taxon>
        <taxon>Chernetidae</taxon>
        <taxon>Cordylochernes</taxon>
    </lineage>
</organism>
<dbReference type="InterPro" id="IPR043502">
    <property type="entry name" value="DNA/RNA_pol_sf"/>
</dbReference>
<proteinExistence type="predicted"/>
<keyword evidence="3" id="KW-1185">Reference proteome</keyword>
<dbReference type="Proteomes" id="UP001235939">
    <property type="component" value="Chromosome 19"/>
</dbReference>
<sequence>MWVELNPTRWQIGERPSFVVVNCKYLIDGPTIPVINIAESQLVVKPVIQLSANEKQQKGEPARQGAVQRACGAVRAATDTYCLPPLLGPFLQWEEHCTGEVGFKTFSACFATILVETLPVLPKNTVYRVKKRFKRMPFGLANAPSYFQSVMDRVLSGIGGVICYIDDVLIATASIEEHLALLKTIFARLAKYNIKLKKEKCLFLQKEIEYLGHLVTGEGIRPLDHKVQAIQKAKTPTFNYMQNQRYFLKIFTSKFEGTYSYILVAKCNIFVHIYF</sequence>
<feature type="domain" description="Reverse transcriptase" evidence="1">
    <location>
        <begin position="1"/>
        <end position="215"/>
    </location>
</feature>
<dbReference type="EMBL" id="CP092881">
    <property type="protein sequence ID" value="UYV80675.1"/>
    <property type="molecule type" value="Genomic_DNA"/>
</dbReference>
<dbReference type="Gene3D" id="3.30.70.270">
    <property type="match status" value="1"/>
</dbReference>
<evidence type="ECO:0000313" key="3">
    <source>
        <dbReference type="Proteomes" id="UP001235939"/>
    </source>
</evidence>
<reference evidence="2 3" key="1">
    <citation type="submission" date="2022-01" db="EMBL/GenBank/DDBJ databases">
        <title>A chromosomal length assembly of Cordylochernes scorpioides.</title>
        <authorList>
            <person name="Zeh D."/>
            <person name="Zeh J."/>
        </authorList>
    </citation>
    <scope>NUCLEOTIDE SEQUENCE [LARGE SCALE GENOMIC DNA]</scope>
    <source>
        <strain evidence="2">IN4F17</strain>
        <tissue evidence="2">Whole Body</tissue>
    </source>
</reference>
<dbReference type="CDD" id="cd01647">
    <property type="entry name" value="RT_LTR"/>
    <property type="match status" value="1"/>
</dbReference>
<gene>
    <name evidence="2" type="ORF">LAZ67_19001344</name>
</gene>
<accession>A0ABY6LLT6</accession>